<protein>
    <recommendedName>
        <fullName evidence="6">Oxygen sensor histidine kinase NreB</fullName>
        <ecNumber evidence="5">2.7.13.3</ecNumber>
    </recommendedName>
    <alternativeName>
        <fullName evidence="19">Nitrogen regulation protein B</fullName>
    </alternativeName>
</protein>
<evidence type="ECO:0000256" key="20">
    <source>
        <dbReference type="SAM" id="MobiDB-lite"/>
    </source>
</evidence>
<gene>
    <name evidence="24" type="ORF">GCM10023191_058880</name>
</gene>
<dbReference type="InterPro" id="IPR036890">
    <property type="entry name" value="HATPase_C_sf"/>
</dbReference>
<dbReference type="EMBL" id="BAABHF010000035">
    <property type="protein sequence ID" value="GAA4504502.1"/>
    <property type="molecule type" value="Genomic_DNA"/>
</dbReference>
<evidence type="ECO:0000256" key="14">
    <source>
        <dbReference type="ARBA" id="ARBA00022989"/>
    </source>
</evidence>
<dbReference type="Pfam" id="PF00672">
    <property type="entry name" value="HAMP"/>
    <property type="match status" value="1"/>
</dbReference>
<feature type="domain" description="Histidine kinase" evidence="22">
    <location>
        <begin position="286"/>
        <end position="478"/>
    </location>
</feature>
<evidence type="ECO:0000256" key="4">
    <source>
        <dbReference type="ARBA" id="ARBA00004496"/>
    </source>
</evidence>
<keyword evidence="8" id="KW-0963">Cytoplasm</keyword>
<reference evidence="25" key="1">
    <citation type="journal article" date="2019" name="Int. J. Syst. Evol. Microbiol.">
        <title>The Global Catalogue of Microorganisms (GCM) 10K type strain sequencing project: providing services to taxonomists for standard genome sequencing and annotation.</title>
        <authorList>
            <consortium name="The Broad Institute Genomics Platform"/>
            <consortium name="The Broad Institute Genome Sequencing Center for Infectious Disease"/>
            <person name="Wu L."/>
            <person name="Ma J."/>
        </authorList>
    </citation>
    <scope>NUCLEOTIDE SEQUENCE [LARGE SCALE GENOMIC DNA]</scope>
    <source>
        <strain evidence="25">JCM 17933</strain>
    </source>
</reference>
<evidence type="ECO:0000256" key="15">
    <source>
        <dbReference type="ARBA" id="ARBA00023004"/>
    </source>
</evidence>
<evidence type="ECO:0000256" key="12">
    <source>
        <dbReference type="ARBA" id="ARBA00022723"/>
    </source>
</evidence>
<organism evidence="24 25">
    <name type="scientific">Actinoallomurus oryzae</name>
    <dbReference type="NCBI Taxonomy" id="502180"/>
    <lineage>
        <taxon>Bacteria</taxon>
        <taxon>Bacillati</taxon>
        <taxon>Actinomycetota</taxon>
        <taxon>Actinomycetes</taxon>
        <taxon>Streptosporangiales</taxon>
        <taxon>Thermomonosporaceae</taxon>
        <taxon>Actinoallomurus</taxon>
    </lineage>
</organism>
<evidence type="ECO:0000256" key="3">
    <source>
        <dbReference type="ARBA" id="ARBA00004370"/>
    </source>
</evidence>
<name>A0ABP8QN91_9ACTN</name>
<evidence type="ECO:0000259" key="23">
    <source>
        <dbReference type="PROSITE" id="PS50885"/>
    </source>
</evidence>
<evidence type="ECO:0000313" key="24">
    <source>
        <dbReference type="EMBL" id="GAA4504502.1"/>
    </source>
</evidence>
<dbReference type="InterPro" id="IPR005467">
    <property type="entry name" value="His_kinase_dom"/>
</dbReference>
<comment type="cofactor">
    <cofactor evidence="2">
        <name>[4Fe-4S] cluster</name>
        <dbReference type="ChEBI" id="CHEBI:49883"/>
    </cofactor>
</comment>
<evidence type="ECO:0000256" key="11">
    <source>
        <dbReference type="ARBA" id="ARBA00022692"/>
    </source>
</evidence>
<feature type="domain" description="HAMP" evidence="23">
    <location>
        <begin position="221"/>
        <end position="273"/>
    </location>
</feature>
<proteinExistence type="predicted"/>
<dbReference type="EC" id="2.7.13.3" evidence="5"/>
<evidence type="ECO:0000256" key="16">
    <source>
        <dbReference type="ARBA" id="ARBA00023012"/>
    </source>
</evidence>
<evidence type="ECO:0000256" key="2">
    <source>
        <dbReference type="ARBA" id="ARBA00001966"/>
    </source>
</evidence>
<dbReference type="PROSITE" id="PS50109">
    <property type="entry name" value="HIS_KIN"/>
    <property type="match status" value="1"/>
</dbReference>
<evidence type="ECO:0000256" key="1">
    <source>
        <dbReference type="ARBA" id="ARBA00000085"/>
    </source>
</evidence>
<dbReference type="CDD" id="cd16917">
    <property type="entry name" value="HATPase_UhpB-NarQ-NarX-like"/>
    <property type="match status" value="1"/>
</dbReference>
<comment type="caution">
    <text evidence="24">The sequence shown here is derived from an EMBL/GenBank/DDBJ whole genome shotgun (WGS) entry which is preliminary data.</text>
</comment>
<evidence type="ECO:0000256" key="13">
    <source>
        <dbReference type="ARBA" id="ARBA00022777"/>
    </source>
</evidence>
<evidence type="ECO:0000313" key="25">
    <source>
        <dbReference type="Proteomes" id="UP001500503"/>
    </source>
</evidence>
<evidence type="ECO:0000256" key="7">
    <source>
        <dbReference type="ARBA" id="ARBA00022485"/>
    </source>
</evidence>
<comment type="subcellular location">
    <subcellularLocation>
        <location evidence="4">Cytoplasm</location>
    </subcellularLocation>
    <subcellularLocation>
        <location evidence="3">Membrane</location>
    </subcellularLocation>
</comment>
<dbReference type="InterPro" id="IPR011712">
    <property type="entry name" value="Sig_transdc_His_kin_sub3_dim/P"/>
</dbReference>
<evidence type="ECO:0000256" key="21">
    <source>
        <dbReference type="SAM" id="Phobius"/>
    </source>
</evidence>
<dbReference type="PRINTS" id="PR00344">
    <property type="entry name" value="BCTRLSENSOR"/>
</dbReference>
<dbReference type="Gene3D" id="3.30.565.10">
    <property type="entry name" value="Histidine kinase-like ATPase, C-terminal domain"/>
    <property type="match status" value="1"/>
</dbReference>
<dbReference type="SMART" id="SM00387">
    <property type="entry name" value="HATPase_c"/>
    <property type="match status" value="1"/>
</dbReference>
<evidence type="ECO:0000259" key="22">
    <source>
        <dbReference type="PROSITE" id="PS50109"/>
    </source>
</evidence>
<dbReference type="Proteomes" id="UP001500503">
    <property type="component" value="Unassembled WGS sequence"/>
</dbReference>
<evidence type="ECO:0000256" key="5">
    <source>
        <dbReference type="ARBA" id="ARBA00012438"/>
    </source>
</evidence>
<dbReference type="InterPro" id="IPR003594">
    <property type="entry name" value="HATPase_dom"/>
</dbReference>
<keyword evidence="25" id="KW-1185">Reference proteome</keyword>
<dbReference type="InterPro" id="IPR004358">
    <property type="entry name" value="Sig_transdc_His_kin-like_C"/>
</dbReference>
<dbReference type="SUPFAM" id="SSF55874">
    <property type="entry name" value="ATPase domain of HSP90 chaperone/DNA topoisomerase II/histidine kinase"/>
    <property type="match status" value="1"/>
</dbReference>
<dbReference type="PANTHER" id="PTHR24421">
    <property type="entry name" value="NITRATE/NITRITE SENSOR PROTEIN NARX-RELATED"/>
    <property type="match status" value="1"/>
</dbReference>
<keyword evidence="15" id="KW-0408">Iron</keyword>
<accession>A0ABP8QN91</accession>
<keyword evidence="12" id="KW-0479">Metal-binding</keyword>
<evidence type="ECO:0000256" key="6">
    <source>
        <dbReference type="ARBA" id="ARBA00017322"/>
    </source>
</evidence>
<dbReference type="SUPFAM" id="SSF158472">
    <property type="entry name" value="HAMP domain-like"/>
    <property type="match status" value="1"/>
</dbReference>
<dbReference type="PANTHER" id="PTHR24421:SF58">
    <property type="entry name" value="SIGNAL TRANSDUCTION HISTIDINE-PROTEIN KINASE_PHOSPHATASE UHPB"/>
    <property type="match status" value="1"/>
</dbReference>
<keyword evidence="13" id="KW-0418">Kinase</keyword>
<keyword evidence="9" id="KW-0597">Phosphoprotein</keyword>
<keyword evidence="11 21" id="KW-0812">Transmembrane</keyword>
<keyword evidence="16" id="KW-0902">Two-component regulatory system</keyword>
<dbReference type="InterPro" id="IPR003660">
    <property type="entry name" value="HAMP_dom"/>
</dbReference>
<evidence type="ECO:0000256" key="10">
    <source>
        <dbReference type="ARBA" id="ARBA00022679"/>
    </source>
</evidence>
<keyword evidence="7" id="KW-0004">4Fe-4S</keyword>
<dbReference type="PROSITE" id="PS50885">
    <property type="entry name" value="HAMP"/>
    <property type="match status" value="1"/>
</dbReference>
<keyword evidence="10" id="KW-0808">Transferase</keyword>
<keyword evidence="21" id="KW-0472">Membrane</keyword>
<comment type="catalytic activity">
    <reaction evidence="1">
        <text>ATP + protein L-histidine = ADP + protein N-phospho-L-histidine.</text>
        <dbReference type="EC" id="2.7.13.3"/>
    </reaction>
</comment>
<dbReference type="Pfam" id="PF07730">
    <property type="entry name" value="HisKA_3"/>
    <property type="match status" value="1"/>
</dbReference>
<evidence type="ECO:0000256" key="18">
    <source>
        <dbReference type="ARBA" id="ARBA00024827"/>
    </source>
</evidence>
<dbReference type="CDD" id="cd06225">
    <property type="entry name" value="HAMP"/>
    <property type="match status" value="1"/>
</dbReference>
<evidence type="ECO:0000256" key="8">
    <source>
        <dbReference type="ARBA" id="ARBA00022490"/>
    </source>
</evidence>
<feature type="transmembrane region" description="Helical" evidence="21">
    <location>
        <begin position="6"/>
        <end position="26"/>
    </location>
</feature>
<comment type="function">
    <text evidence="18">Member of the two-component regulatory system NreB/NreC involved in the control of dissimilatory nitrate/nitrite reduction in response to oxygen. NreB functions as a direct oxygen sensor histidine kinase which is autophosphorylated, in the absence of oxygen, probably at the conserved histidine residue, and transfers its phosphate group probably to a conserved aspartate residue of NreC. NreB/NreC activates the expression of the nitrate (narGHJI) and nitrite (nir) reductase operons, as well as the putative nitrate transporter gene narT.</text>
</comment>
<evidence type="ECO:0000256" key="9">
    <source>
        <dbReference type="ARBA" id="ARBA00022553"/>
    </source>
</evidence>
<dbReference type="Gene3D" id="1.20.5.1930">
    <property type="match status" value="1"/>
</dbReference>
<evidence type="ECO:0000256" key="17">
    <source>
        <dbReference type="ARBA" id="ARBA00023014"/>
    </source>
</evidence>
<feature type="region of interest" description="Disordered" evidence="20">
    <location>
        <begin position="104"/>
        <end position="138"/>
    </location>
</feature>
<keyword evidence="14 21" id="KW-1133">Transmembrane helix</keyword>
<dbReference type="Pfam" id="PF02518">
    <property type="entry name" value="HATPase_c"/>
    <property type="match status" value="1"/>
</dbReference>
<dbReference type="InterPro" id="IPR050482">
    <property type="entry name" value="Sensor_HK_TwoCompSys"/>
</dbReference>
<dbReference type="SMART" id="SM00304">
    <property type="entry name" value="HAMP"/>
    <property type="match status" value="1"/>
</dbReference>
<sequence length="479" mass="50494">MAVSYVALSTVVVVAVEAVLLAIFVPRLRSADQKVKFVVGQSATDAVMQRAETEGAKLSAAAERLAGRSRLGDQKLLVMVARQRFASSRADVAGETELVATPRGEVVGGSTSPRPGSTLPVSIAGATSRSGTTKDPHRPVDWAIAPITAYRAGGSQHVGAQVIGVVYLQRPLSGTVVKSGRDPVAAIDTTFGGAGGVLLPGLIILGLLVPMGALFGLLSTGRLIQRVRRLVAGITSMADGDLSARIPVSGGDEVGRLEDGFNRMAERLTAAVRAERAAARQAERTRIARELHDSVSQDLFSVNLLAGGLREAITDGELRSQAESLERTVGRTMREMRAMLLELRPIDLEDAGLALALDQLCRAYEARLGVRITTDVGLVQLRPEAEHAVLRLVQEALGNATRHGDAETIELSLTGDGGRVEVVVRDDGRGFDPARAGERHGMGLGLMRDRVTELGGTFQVVSAPGQGTVVRARIPEVAA</sequence>
<keyword evidence="17" id="KW-0411">Iron-sulfur</keyword>
<evidence type="ECO:0000256" key="19">
    <source>
        <dbReference type="ARBA" id="ARBA00030800"/>
    </source>
</evidence>
<feature type="transmembrane region" description="Helical" evidence="21">
    <location>
        <begin position="197"/>
        <end position="218"/>
    </location>
</feature>
<dbReference type="Gene3D" id="6.10.340.10">
    <property type="match status" value="1"/>
</dbReference>